<evidence type="ECO:0000256" key="1">
    <source>
        <dbReference type="SAM" id="MobiDB-lite"/>
    </source>
</evidence>
<dbReference type="PANTHER" id="PTHR46857">
    <property type="entry name" value="EPITHELIAL CELL-TRANSFORMING SEQUENCE 2 ONCOGENE-LIKE"/>
    <property type="match status" value="1"/>
</dbReference>
<reference evidence="3 4" key="1">
    <citation type="submission" date="2022-01" db="EMBL/GenBank/DDBJ databases">
        <title>A high-quality chromosome-level genome assembly of rohu carp, Labeo rohita.</title>
        <authorList>
            <person name="Arick M.A. II"/>
            <person name="Hsu C.-Y."/>
            <person name="Magbanua Z."/>
            <person name="Pechanova O."/>
            <person name="Grover C."/>
            <person name="Miller E."/>
            <person name="Thrash A."/>
            <person name="Ezzel L."/>
            <person name="Alam S."/>
            <person name="Benzie J."/>
            <person name="Hamilton M."/>
            <person name="Karsi A."/>
            <person name="Lawrence M.L."/>
            <person name="Peterson D.G."/>
        </authorList>
    </citation>
    <scope>NUCLEOTIDE SEQUENCE [LARGE SCALE GENOMIC DNA]</scope>
    <source>
        <strain evidence="4">BAU-BD-2019</strain>
        <tissue evidence="3">Blood</tissue>
    </source>
</reference>
<accession>A0ABQ8LN87</accession>
<feature type="domain" description="F-box" evidence="2">
    <location>
        <begin position="68"/>
        <end position="114"/>
    </location>
</feature>
<feature type="region of interest" description="Disordered" evidence="1">
    <location>
        <begin position="537"/>
        <end position="564"/>
    </location>
</feature>
<dbReference type="InterPro" id="IPR036047">
    <property type="entry name" value="F-box-like_dom_sf"/>
</dbReference>
<dbReference type="EMBL" id="JACTAM010000020">
    <property type="protein sequence ID" value="KAI2652116.1"/>
    <property type="molecule type" value="Genomic_DNA"/>
</dbReference>
<evidence type="ECO:0000313" key="3">
    <source>
        <dbReference type="EMBL" id="KAI2652116.1"/>
    </source>
</evidence>
<dbReference type="Gene3D" id="1.20.1280.50">
    <property type="match status" value="1"/>
</dbReference>
<dbReference type="Gene3D" id="3.30.420.10">
    <property type="entry name" value="Ribonuclease H-like superfamily/Ribonuclease H"/>
    <property type="match status" value="1"/>
</dbReference>
<dbReference type="CDD" id="cd22172">
    <property type="entry name" value="F-box_FBXO16"/>
    <property type="match status" value="1"/>
</dbReference>
<sequence>MPQAPKTIMQTKLSTWTPLNHQLSNAHFEKWTDSQRKQVLQDFFSRCSVSQLKHLRQTLSSWVPEEALDFTKVLPRVISLYIFSFLDPRSLCRCAQVSWHWKNLAELDQLWMPKCLKLGWCITFTPTPFEQGVWKRHYIETVQELHISRPKFGSLGYTIMGKTADLTVVQKTVIDTLHKEGKPQTFVAKEAGCSQSAVSKHVNRKLSGRKKCGRKRCTTNQENRSLERLPLLNHRQRQGCLTSAKEKKKWPVAQWSKVLFSDESKFCISFGNQGPRGAMSSAGVGPLCFLKTKVTAPVYQEILEQFMLPSADQLFKDADFILQQDLAPAHTAKKENEKQETKNADELKATVKETWASIPPHQCHRPITSMPRQIEAVPVKEEFIVPEVKVVGSKMERSLPVTGHRELKSVLSSLHGKIKDGNSLVKSAKGLPPWRDSDRHPTDTIRFNYLDNLDPVENARKALIKGKTATIRQEDTIKAPSRSTYKLRKAKSLMFLSLDLSAAGKQNQNRPQWAAQNLGALPANKESIKRLSQTSQWNAGIRPGPVRPPVPRLSKEGLRASQRSHRSTPNLMVIGIKGLYLRHDLVSYPDAWPYW</sequence>
<proteinExistence type="predicted"/>
<dbReference type="PANTHER" id="PTHR46857:SF2">
    <property type="entry name" value="F-BOX ONLY PROTEIN 16"/>
    <property type="match status" value="1"/>
</dbReference>
<organism evidence="3 4">
    <name type="scientific">Labeo rohita</name>
    <name type="common">Indian major carp</name>
    <name type="synonym">Cyprinus rohita</name>
    <dbReference type="NCBI Taxonomy" id="84645"/>
    <lineage>
        <taxon>Eukaryota</taxon>
        <taxon>Metazoa</taxon>
        <taxon>Chordata</taxon>
        <taxon>Craniata</taxon>
        <taxon>Vertebrata</taxon>
        <taxon>Euteleostomi</taxon>
        <taxon>Actinopterygii</taxon>
        <taxon>Neopterygii</taxon>
        <taxon>Teleostei</taxon>
        <taxon>Ostariophysi</taxon>
        <taxon>Cypriniformes</taxon>
        <taxon>Cyprinidae</taxon>
        <taxon>Labeoninae</taxon>
        <taxon>Labeonini</taxon>
        <taxon>Labeo</taxon>
    </lineage>
</organism>
<dbReference type="SUPFAM" id="SSF81383">
    <property type="entry name" value="F-box domain"/>
    <property type="match status" value="1"/>
</dbReference>
<dbReference type="InterPro" id="IPR036397">
    <property type="entry name" value="RNaseH_sf"/>
</dbReference>
<evidence type="ECO:0000313" key="4">
    <source>
        <dbReference type="Proteomes" id="UP000830375"/>
    </source>
</evidence>
<evidence type="ECO:0000259" key="2">
    <source>
        <dbReference type="PROSITE" id="PS50181"/>
    </source>
</evidence>
<keyword evidence="4" id="KW-1185">Reference proteome</keyword>
<comment type="caution">
    <text evidence="3">The sequence shown here is derived from an EMBL/GenBank/DDBJ whole genome shotgun (WGS) entry which is preliminary data.</text>
</comment>
<dbReference type="Proteomes" id="UP000830375">
    <property type="component" value="Unassembled WGS sequence"/>
</dbReference>
<dbReference type="Pfam" id="PF12937">
    <property type="entry name" value="F-box-like"/>
    <property type="match status" value="1"/>
</dbReference>
<gene>
    <name evidence="3" type="ORF">H4Q32_014953</name>
</gene>
<dbReference type="SMART" id="SM00256">
    <property type="entry name" value="FBOX"/>
    <property type="match status" value="1"/>
</dbReference>
<protein>
    <submittedName>
        <fullName evidence="3">F-box only protein 16</fullName>
    </submittedName>
</protein>
<name>A0ABQ8LN87_LABRO</name>
<dbReference type="InterPro" id="IPR001810">
    <property type="entry name" value="F-box_dom"/>
</dbReference>
<dbReference type="PROSITE" id="PS50181">
    <property type="entry name" value="FBOX"/>
    <property type="match status" value="1"/>
</dbReference>
<dbReference type="InterPro" id="IPR052805">
    <property type="entry name" value="GEF_Ubiquitin-Prot_Reg"/>
</dbReference>